<feature type="transmembrane region" description="Helical" evidence="3">
    <location>
        <begin position="135"/>
        <end position="156"/>
    </location>
</feature>
<feature type="region of interest" description="Disordered" evidence="2">
    <location>
        <begin position="479"/>
        <end position="524"/>
    </location>
</feature>
<dbReference type="SUPFAM" id="SSF50353">
    <property type="entry name" value="Cytokine"/>
    <property type="match status" value="1"/>
</dbReference>
<dbReference type="CDD" id="cd00058">
    <property type="entry name" value="beta-trefoil_FGF"/>
    <property type="match status" value="1"/>
</dbReference>
<dbReference type="InterPro" id="IPR056378">
    <property type="entry name" value="Let-756-like_FGF"/>
</dbReference>
<feature type="compositionally biased region" description="Basic residues" evidence="2">
    <location>
        <begin position="186"/>
        <end position="206"/>
    </location>
</feature>
<dbReference type="Gene3D" id="2.80.10.50">
    <property type="match status" value="1"/>
</dbReference>
<evidence type="ECO:0000256" key="3">
    <source>
        <dbReference type="SAM" id="Phobius"/>
    </source>
</evidence>
<reference evidence="5" key="2">
    <citation type="submission" date="2020-10" db="UniProtKB">
        <authorList>
            <consortium name="WormBaseParasite"/>
        </authorList>
    </citation>
    <scope>IDENTIFICATION</scope>
</reference>
<feature type="compositionally biased region" description="Polar residues" evidence="2">
    <location>
        <begin position="574"/>
        <end position="594"/>
    </location>
</feature>
<keyword evidence="3" id="KW-0472">Membrane</keyword>
<protein>
    <submittedName>
        <fullName evidence="5">Pkinase_fungal domain-containing protein</fullName>
    </submittedName>
</protein>
<dbReference type="Proteomes" id="UP000492821">
    <property type="component" value="Unassembled WGS sequence"/>
</dbReference>
<accession>A0A7E4VAY3</accession>
<dbReference type="AlphaFoldDB" id="A0A7E4VAY3"/>
<dbReference type="SMART" id="SM00442">
    <property type="entry name" value="FGF"/>
    <property type="match status" value="1"/>
</dbReference>
<reference evidence="4" key="1">
    <citation type="journal article" date="2013" name="Genetics">
        <title>The draft genome and transcriptome of Panagrellus redivivus are shaped by the harsh demands of a free-living lifestyle.</title>
        <authorList>
            <person name="Srinivasan J."/>
            <person name="Dillman A.R."/>
            <person name="Macchietto M.G."/>
            <person name="Heikkinen L."/>
            <person name="Lakso M."/>
            <person name="Fracchia K.M."/>
            <person name="Antoshechkin I."/>
            <person name="Mortazavi A."/>
            <person name="Wong G."/>
            <person name="Sternberg P.W."/>
        </authorList>
    </citation>
    <scope>NUCLEOTIDE SEQUENCE [LARGE SCALE GENOMIC DNA]</scope>
    <source>
        <strain evidence="4">MT8872</strain>
    </source>
</reference>
<feature type="compositionally biased region" description="Acidic residues" evidence="2">
    <location>
        <begin position="495"/>
        <end position="511"/>
    </location>
</feature>
<dbReference type="PRINTS" id="PR00262">
    <property type="entry name" value="IL1HBGF"/>
</dbReference>
<sequence length="594" mass="68015">MRDDSAREKDSRLESANSNLLFDFKFCNIPSDPPGFLSLVNFFVPRQFNALLGLTIRVWPSPNSLQISLIVTRPSGPDLGRMPGLIRHVCRIWGIVCTPRRILTAYATPLRQTTSNGDCRRYWSSLLRRQHMSGVVLVCILVTIGGGGSLASFPVVDGDSVLSSNLSTVAPLIVINQTQFPDQPLSHHHHHSHHQHRNHHRHRPKPHSPFSQAGLDIINRCTVAIQDRNRKKSAKWSDEFLIRPMPIPRLKPDILSSPHKIGGLYCRAGIWLEMLKPDFRRGVGEETWLDPYNIRGTRDVESRYALVEFYSIAIGLISIRGLETKDFLCMDHRGDLYTAAFENYTTDCVFTEEVLENYYNIYASCAYGTVDRQWHVALRHSGIPRRGSNVASHDIGAQFLVKELDKDFWVAPQVTEYVPKPRNGFEDDGFNWIEKMSSSWQDLTKNRNERPPSLIGIRNTDSELLGKYYDQISKKFTARDGSPPTVGYDDGLMSNDDDDDSASEEILDNDDVTLSPDDLREKTAEELTSYMERKLRRMEREERRRRHRKKDLEQLRKYPTSSKLRSVARYRHSNGLTTRLQDLSKQLSQPPAKS</sequence>
<feature type="region of interest" description="Disordered" evidence="2">
    <location>
        <begin position="183"/>
        <end position="209"/>
    </location>
</feature>
<dbReference type="InterPro" id="IPR002209">
    <property type="entry name" value="Fibroblast_GF_fam"/>
</dbReference>
<keyword evidence="3" id="KW-0812">Transmembrane</keyword>
<dbReference type="PANTHER" id="PTHR11486">
    <property type="entry name" value="FIBROBLAST GROWTH FACTOR"/>
    <property type="match status" value="1"/>
</dbReference>
<proteinExistence type="inferred from homology"/>
<evidence type="ECO:0000313" key="5">
    <source>
        <dbReference type="WBParaSite" id="Pan_g18221.t1"/>
    </source>
</evidence>
<dbReference type="WBParaSite" id="Pan_g18221.t1">
    <property type="protein sequence ID" value="Pan_g18221.t1"/>
    <property type="gene ID" value="Pan_g18221"/>
</dbReference>
<evidence type="ECO:0000256" key="2">
    <source>
        <dbReference type="SAM" id="MobiDB-lite"/>
    </source>
</evidence>
<organism evidence="4 5">
    <name type="scientific">Panagrellus redivivus</name>
    <name type="common">Microworm</name>
    <dbReference type="NCBI Taxonomy" id="6233"/>
    <lineage>
        <taxon>Eukaryota</taxon>
        <taxon>Metazoa</taxon>
        <taxon>Ecdysozoa</taxon>
        <taxon>Nematoda</taxon>
        <taxon>Chromadorea</taxon>
        <taxon>Rhabditida</taxon>
        <taxon>Tylenchina</taxon>
        <taxon>Panagrolaimomorpha</taxon>
        <taxon>Panagrolaimoidea</taxon>
        <taxon>Panagrolaimidae</taxon>
        <taxon>Panagrellus</taxon>
    </lineage>
</organism>
<dbReference type="InterPro" id="IPR008996">
    <property type="entry name" value="IL1/FGF"/>
</dbReference>
<evidence type="ECO:0000313" key="4">
    <source>
        <dbReference type="Proteomes" id="UP000492821"/>
    </source>
</evidence>
<keyword evidence="3" id="KW-1133">Transmembrane helix</keyword>
<dbReference type="Pfam" id="PF00167">
    <property type="entry name" value="FGF"/>
    <property type="match status" value="1"/>
</dbReference>
<feature type="region of interest" description="Disordered" evidence="2">
    <location>
        <begin position="537"/>
        <end position="594"/>
    </location>
</feature>
<dbReference type="GO" id="GO:0008083">
    <property type="term" value="F:growth factor activity"/>
    <property type="evidence" value="ECO:0007669"/>
    <property type="project" value="InterPro"/>
</dbReference>
<name>A0A7E4VAY3_PANRE</name>
<keyword evidence="4" id="KW-1185">Reference proteome</keyword>
<evidence type="ECO:0000256" key="1">
    <source>
        <dbReference type="ARBA" id="ARBA00007936"/>
    </source>
</evidence>
<comment type="similarity">
    <text evidence="1">Belongs to the heparin-binding growth factors family.</text>
</comment>